<proteinExistence type="predicted"/>
<name>A0A2H1WKY0_SPOFR</name>
<evidence type="ECO:0000259" key="1">
    <source>
        <dbReference type="Pfam" id="PF13843"/>
    </source>
</evidence>
<dbReference type="Pfam" id="PF13843">
    <property type="entry name" value="DDE_Tnp_1_7"/>
    <property type="match status" value="1"/>
</dbReference>
<protein>
    <submittedName>
        <fullName evidence="2">SFRICE_026837</fullName>
    </submittedName>
</protein>
<dbReference type="EMBL" id="ODYU01009362">
    <property type="protein sequence ID" value="SOQ53733.1"/>
    <property type="molecule type" value="Genomic_DNA"/>
</dbReference>
<reference evidence="2" key="1">
    <citation type="submission" date="2016-07" db="EMBL/GenBank/DDBJ databases">
        <authorList>
            <person name="Bretaudeau A."/>
        </authorList>
    </citation>
    <scope>NUCLEOTIDE SEQUENCE</scope>
    <source>
        <strain evidence="2">Rice</strain>
        <tissue evidence="2">Whole body</tissue>
    </source>
</reference>
<feature type="domain" description="PiggyBac transposable element-derived protein" evidence="1">
    <location>
        <begin position="7"/>
        <end position="90"/>
    </location>
</feature>
<evidence type="ECO:0000313" key="2">
    <source>
        <dbReference type="EMBL" id="SOQ53733.1"/>
    </source>
</evidence>
<gene>
    <name evidence="2" type="ORF">SFRICE_026837</name>
</gene>
<dbReference type="InterPro" id="IPR052638">
    <property type="entry name" value="PiggyBac_TE-derived"/>
</dbReference>
<dbReference type="PANTHER" id="PTHR47055:SF3">
    <property type="entry name" value="PHORBOL-ESTER_DAG-TYPE DOMAIN-CONTAINING PROTEIN"/>
    <property type="match status" value="1"/>
</dbReference>
<dbReference type="PANTHER" id="PTHR47055">
    <property type="entry name" value="DDE_TNP_1_7 DOMAIN-CONTAINING PROTEIN"/>
    <property type="match status" value="1"/>
</dbReference>
<sequence length="105" mass="12464">MPAVPGEHKIYFDNFFSSCDLFIQLATGTIRDNRTKKCPLTSVKDMKKSERVQFDYRFDTMNQVLLVRWKDNSVCTIGTNFDTVIESIRAQCFYPSRRRRKCFQY</sequence>
<dbReference type="AlphaFoldDB" id="A0A2H1WKY0"/>
<organism evidence="2">
    <name type="scientific">Spodoptera frugiperda</name>
    <name type="common">Fall armyworm</name>
    <dbReference type="NCBI Taxonomy" id="7108"/>
    <lineage>
        <taxon>Eukaryota</taxon>
        <taxon>Metazoa</taxon>
        <taxon>Ecdysozoa</taxon>
        <taxon>Arthropoda</taxon>
        <taxon>Hexapoda</taxon>
        <taxon>Insecta</taxon>
        <taxon>Pterygota</taxon>
        <taxon>Neoptera</taxon>
        <taxon>Endopterygota</taxon>
        <taxon>Lepidoptera</taxon>
        <taxon>Glossata</taxon>
        <taxon>Ditrysia</taxon>
        <taxon>Noctuoidea</taxon>
        <taxon>Noctuidae</taxon>
        <taxon>Amphipyrinae</taxon>
        <taxon>Spodoptera</taxon>
    </lineage>
</organism>
<dbReference type="GO" id="GO:0043565">
    <property type="term" value="F:sequence-specific DNA binding"/>
    <property type="evidence" value="ECO:0007669"/>
    <property type="project" value="TreeGrafter"/>
</dbReference>
<accession>A0A2H1WKY0</accession>
<dbReference type="InterPro" id="IPR029526">
    <property type="entry name" value="PGBD"/>
</dbReference>